<keyword evidence="1" id="KW-0812">Transmembrane</keyword>
<dbReference type="EMBL" id="VDEM01000150">
    <property type="protein sequence ID" value="KAF0821206.1"/>
    <property type="molecule type" value="Genomic_DNA"/>
</dbReference>
<gene>
    <name evidence="2" type="ORF">KIS1582_5089</name>
</gene>
<comment type="caution">
    <text evidence="2">The sequence shown here is derived from an EMBL/GenBank/DDBJ whole genome shotgun (WGS) entry which is preliminary data.</text>
</comment>
<evidence type="ECO:0000256" key="1">
    <source>
        <dbReference type="SAM" id="Phobius"/>
    </source>
</evidence>
<proteinExistence type="predicted"/>
<evidence type="ECO:0000313" key="3">
    <source>
        <dbReference type="Proteomes" id="UP000465778"/>
    </source>
</evidence>
<organism evidence="2 3">
    <name type="scientific">Cytobacillus firmus</name>
    <name type="common">Bacillus firmus</name>
    <dbReference type="NCBI Taxonomy" id="1399"/>
    <lineage>
        <taxon>Bacteria</taxon>
        <taxon>Bacillati</taxon>
        <taxon>Bacillota</taxon>
        <taxon>Bacilli</taxon>
        <taxon>Bacillales</taxon>
        <taxon>Bacillaceae</taxon>
        <taxon>Cytobacillus</taxon>
    </lineage>
</organism>
<dbReference type="Proteomes" id="UP000465778">
    <property type="component" value="Unassembled WGS sequence"/>
</dbReference>
<evidence type="ECO:0000313" key="2">
    <source>
        <dbReference type="EMBL" id="KAF0821206.1"/>
    </source>
</evidence>
<sequence>MGIFYLFLFILIILQIKFAITIKLAVRKLKKNQITQELAENFLKKIRSVWWVPYTTKYFNLMRKGYALIYVSQEVSEETKKKLRSMMKFRLVKGL</sequence>
<feature type="transmembrane region" description="Helical" evidence="1">
    <location>
        <begin position="6"/>
        <end position="26"/>
    </location>
</feature>
<reference evidence="2 3" key="1">
    <citation type="journal article" date="2020" name="G3 (Bethesda)">
        <title>Whole Genome Sequencing and Comparative Genomics of Two Nematicidal Bacillus Strains Reveals a Wide Range of Possible Virulence Factors.</title>
        <authorList>
            <person name="Susic N."/>
            <person name="Janezic S."/>
            <person name="Rupnik M."/>
            <person name="Geric Stare B."/>
        </authorList>
    </citation>
    <scope>NUCLEOTIDE SEQUENCE [LARGE SCALE GENOMIC DNA]</scope>
    <source>
        <strain evidence="2 3">I-1582</strain>
    </source>
</reference>
<keyword evidence="1" id="KW-1133">Transmembrane helix</keyword>
<name>A0A800MRL8_CYTFI</name>
<keyword evidence="1" id="KW-0472">Membrane</keyword>
<dbReference type="AlphaFoldDB" id="A0A800MRL8"/>
<protein>
    <submittedName>
        <fullName evidence="2">Uncharacterized protein</fullName>
    </submittedName>
</protein>
<accession>A0A800MRL8</accession>